<dbReference type="EMBL" id="OZ034814">
    <property type="protein sequence ID" value="CAL1359451.1"/>
    <property type="molecule type" value="Genomic_DNA"/>
</dbReference>
<protein>
    <submittedName>
        <fullName evidence="2">Uncharacterized protein</fullName>
    </submittedName>
</protein>
<evidence type="ECO:0000256" key="1">
    <source>
        <dbReference type="SAM" id="MobiDB-lite"/>
    </source>
</evidence>
<proteinExistence type="predicted"/>
<sequence length="78" mass="9130">MKSGSKRRRRHNLQTQRNRWMEDAEGSLRRTCVVNSSGTTRRRWDCVVLGFDELQGHLLAWASTPSIVIRRRDRSSFG</sequence>
<dbReference type="Proteomes" id="UP001497516">
    <property type="component" value="Chromosome 10"/>
</dbReference>
<evidence type="ECO:0000313" key="3">
    <source>
        <dbReference type="Proteomes" id="UP001497516"/>
    </source>
</evidence>
<evidence type="ECO:0000313" key="2">
    <source>
        <dbReference type="EMBL" id="CAL1359451.1"/>
    </source>
</evidence>
<name>A0AAV2CTW7_9ROSI</name>
<reference evidence="2 3" key="1">
    <citation type="submission" date="2024-04" db="EMBL/GenBank/DDBJ databases">
        <authorList>
            <person name="Fracassetti M."/>
        </authorList>
    </citation>
    <scope>NUCLEOTIDE SEQUENCE [LARGE SCALE GENOMIC DNA]</scope>
</reference>
<feature type="compositionally biased region" description="Basic residues" evidence="1">
    <location>
        <begin position="1"/>
        <end position="12"/>
    </location>
</feature>
<accession>A0AAV2CTW7</accession>
<keyword evidence="3" id="KW-1185">Reference proteome</keyword>
<dbReference type="AlphaFoldDB" id="A0AAV2CTW7"/>
<feature type="region of interest" description="Disordered" evidence="1">
    <location>
        <begin position="1"/>
        <end position="20"/>
    </location>
</feature>
<gene>
    <name evidence="2" type="ORF">LTRI10_LOCUS6936</name>
</gene>
<organism evidence="2 3">
    <name type="scientific">Linum trigynum</name>
    <dbReference type="NCBI Taxonomy" id="586398"/>
    <lineage>
        <taxon>Eukaryota</taxon>
        <taxon>Viridiplantae</taxon>
        <taxon>Streptophyta</taxon>
        <taxon>Embryophyta</taxon>
        <taxon>Tracheophyta</taxon>
        <taxon>Spermatophyta</taxon>
        <taxon>Magnoliopsida</taxon>
        <taxon>eudicotyledons</taxon>
        <taxon>Gunneridae</taxon>
        <taxon>Pentapetalae</taxon>
        <taxon>rosids</taxon>
        <taxon>fabids</taxon>
        <taxon>Malpighiales</taxon>
        <taxon>Linaceae</taxon>
        <taxon>Linum</taxon>
    </lineage>
</organism>